<dbReference type="PANTHER" id="PTHR30244:SF34">
    <property type="entry name" value="DTDP-4-AMINO-4,6-DIDEOXYGALACTOSE TRANSAMINASE"/>
    <property type="match status" value="1"/>
</dbReference>
<reference evidence="5" key="2">
    <citation type="journal article" date="2021" name="Microbiol. Resour. Announc.">
        <title>Complete Genome Sequence of Polycladomyces abyssicola JIR-001T, Isolated from Hemipelagic Sediment in Deep Seawater.</title>
        <authorList>
            <person name="Tsubouchi T."/>
            <person name="Kaneko Y."/>
        </authorList>
    </citation>
    <scope>NUCLEOTIDE SEQUENCE</scope>
    <source>
        <strain evidence="5">JIR-001</strain>
    </source>
</reference>
<comment type="similarity">
    <text evidence="3">Belongs to the DegT/DnrJ/EryC1 family.</text>
</comment>
<evidence type="ECO:0000256" key="1">
    <source>
        <dbReference type="PIRSR" id="PIRSR000390-1"/>
    </source>
</evidence>
<keyword evidence="2 3" id="KW-0663">Pyridoxal phosphate</keyword>
<feature type="compositionally biased region" description="Basic and acidic residues" evidence="4">
    <location>
        <begin position="1"/>
        <end position="10"/>
    </location>
</feature>
<feature type="active site" description="Proton acceptor" evidence="1">
    <location>
        <position position="206"/>
    </location>
</feature>
<dbReference type="Gene3D" id="3.90.1150.10">
    <property type="entry name" value="Aspartate Aminotransferase, domain 1"/>
    <property type="match status" value="1"/>
</dbReference>
<feature type="modified residue" description="N6-(pyridoxal phosphate)lysine" evidence="2">
    <location>
        <position position="206"/>
    </location>
</feature>
<dbReference type="EMBL" id="AP024601">
    <property type="protein sequence ID" value="BCU82536.1"/>
    <property type="molecule type" value="Genomic_DNA"/>
</dbReference>
<dbReference type="Pfam" id="PF01041">
    <property type="entry name" value="DegT_DnrJ_EryC1"/>
    <property type="match status" value="1"/>
</dbReference>
<keyword evidence="6" id="KW-1185">Reference proteome</keyword>
<dbReference type="SUPFAM" id="SSF53383">
    <property type="entry name" value="PLP-dependent transferases"/>
    <property type="match status" value="1"/>
</dbReference>
<dbReference type="GO" id="GO:0008483">
    <property type="term" value="F:transaminase activity"/>
    <property type="evidence" value="ECO:0007669"/>
    <property type="project" value="TreeGrafter"/>
</dbReference>
<evidence type="ECO:0000256" key="3">
    <source>
        <dbReference type="RuleBase" id="RU004508"/>
    </source>
</evidence>
<dbReference type="CDD" id="cd00616">
    <property type="entry name" value="AHBA_syn"/>
    <property type="match status" value="1"/>
</dbReference>
<dbReference type="InterPro" id="IPR015422">
    <property type="entry name" value="PyrdxlP-dep_Trfase_small"/>
</dbReference>
<sequence length="426" mass="47217">MEAWEGRLAKDGGTPVIEPGSLPTVSDASGRTFGEEELAELTEVIRSGRLGRNEGTKVKVFEQAFARRWGVPHATASTSGTAALHLAIGAINPDPGDEIITTPITDFGTIIPILMQNAVPVFADIDPETWCLDPASVEQRITERTRAIILVHLFGRPADPDPILDIARRYGLRVIEDCSQAFLTESKGRLVGTIGDIGCFSFQQSKHMSCGDGGMTITKDEELAWRIRLFQDKGWPREGNLRTHLFLSPNYRMTELQGAVGLAQLKKLDDVVRRREERARQLTLALSDVPELRPIRLGPGDRASYWLYPMHVDTESLGISTKVLAYALQQEGLPARAGYVEPMYKVPAIRDRHTYGRSGYPFVGVRKEEIIYPDGLCPHAEAMAERMILLAWNEGFTEEHVRAIASGLKKVVTYYRQQKHQGGAAG</sequence>
<dbReference type="InterPro" id="IPR015421">
    <property type="entry name" value="PyrdxlP-dep_Trfase_major"/>
</dbReference>
<accession>A0A8D5UHG9</accession>
<dbReference type="RefSeq" id="WP_212772864.1">
    <property type="nucleotide sequence ID" value="NZ_AP024601.1"/>
</dbReference>
<dbReference type="AlphaFoldDB" id="A0A8D5UHG9"/>
<evidence type="ECO:0000256" key="2">
    <source>
        <dbReference type="PIRSR" id="PIRSR000390-2"/>
    </source>
</evidence>
<proteinExistence type="inferred from homology"/>
<evidence type="ECO:0000256" key="4">
    <source>
        <dbReference type="SAM" id="MobiDB-lite"/>
    </source>
</evidence>
<dbReference type="GO" id="GO:0030170">
    <property type="term" value="F:pyridoxal phosphate binding"/>
    <property type="evidence" value="ECO:0007669"/>
    <property type="project" value="TreeGrafter"/>
</dbReference>
<reference evidence="5" key="1">
    <citation type="journal article" date="2013" name="Int. J. Syst. Evol. Microbiol.">
        <title>Polycladomyces abyssicola gen. nov., sp. nov., a thermophilic filamentous bacterium isolated from hemipelagic sediment.</title>
        <authorList>
            <person name="Tsubouchi T."/>
            <person name="Shimane Y."/>
            <person name="Mori K."/>
            <person name="Usui K."/>
            <person name="Hiraki T."/>
            <person name="Tame A."/>
            <person name="Uematsu K."/>
            <person name="Maruyama T."/>
            <person name="Hatada Y."/>
        </authorList>
    </citation>
    <scope>NUCLEOTIDE SEQUENCE</scope>
    <source>
        <strain evidence="5">JIR-001</strain>
    </source>
</reference>
<protein>
    <submittedName>
        <fullName evidence="5">Polysaccharide biosynthesis protein</fullName>
    </submittedName>
</protein>
<evidence type="ECO:0000313" key="5">
    <source>
        <dbReference type="EMBL" id="BCU82536.1"/>
    </source>
</evidence>
<dbReference type="InterPro" id="IPR015424">
    <property type="entry name" value="PyrdxlP-dep_Trfase"/>
</dbReference>
<evidence type="ECO:0000313" key="6">
    <source>
        <dbReference type="Proteomes" id="UP000677436"/>
    </source>
</evidence>
<dbReference type="InterPro" id="IPR000653">
    <property type="entry name" value="DegT/StrS_aminotransferase"/>
</dbReference>
<dbReference type="PANTHER" id="PTHR30244">
    <property type="entry name" value="TRANSAMINASE"/>
    <property type="match status" value="1"/>
</dbReference>
<feature type="region of interest" description="Disordered" evidence="4">
    <location>
        <begin position="1"/>
        <end position="30"/>
    </location>
</feature>
<dbReference type="Proteomes" id="UP000677436">
    <property type="component" value="Chromosome"/>
</dbReference>
<organism evidence="5 6">
    <name type="scientific">Polycladomyces abyssicola</name>
    <dbReference type="NCBI Taxonomy" id="1125966"/>
    <lineage>
        <taxon>Bacteria</taxon>
        <taxon>Bacillati</taxon>
        <taxon>Bacillota</taxon>
        <taxon>Bacilli</taxon>
        <taxon>Bacillales</taxon>
        <taxon>Thermoactinomycetaceae</taxon>
        <taxon>Polycladomyces</taxon>
    </lineage>
</organism>
<name>A0A8D5UHG9_9BACL</name>
<dbReference type="PIRSF" id="PIRSF000390">
    <property type="entry name" value="PLP_StrS"/>
    <property type="match status" value="1"/>
</dbReference>
<dbReference type="KEGG" id="pabs:JIR001_23190"/>
<dbReference type="GO" id="GO:0000271">
    <property type="term" value="P:polysaccharide biosynthetic process"/>
    <property type="evidence" value="ECO:0007669"/>
    <property type="project" value="TreeGrafter"/>
</dbReference>
<gene>
    <name evidence="5" type="ORF">JIR001_23190</name>
</gene>
<dbReference type="Gene3D" id="3.40.640.10">
    <property type="entry name" value="Type I PLP-dependent aspartate aminotransferase-like (Major domain)"/>
    <property type="match status" value="1"/>
</dbReference>